<dbReference type="WBParaSite" id="ES5_v2.g18986.t1">
    <property type="protein sequence ID" value="ES5_v2.g18986.t1"/>
    <property type="gene ID" value="ES5_v2.g18986"/>
</dbReference>
<organism evidence="1 2">
    <name type="scientific">Panagrolaimus sp. ES5</name>
    <dbReference type="NCBI Taxonomy" id="591445"/>
    <lineage>
        <taxon>Eukaryota</taxon>
        <taxon>Metazoa</taxon>
        <taxon>Ecdysozoa</taxon>
        <taxon>Nematoda</taxon>
        <taxon>Chromadorea</taxon>
        <taxon>Rhabditida</taxon>
        <taxon>Tylenchina</taxon>
        <taxon>Panagrolaimomorpha</taxon>
        <taxon>Panagrolaimoidea</taxon>
        <taxon>Panagrolaimidae</taxon>
        <taxon>Panagrolaimus</taxon>
    </lineage>
</organism>
<protein>
    <submittedName>
        <fullName evidence="2">Uncharacterized protein</fullName>
    </submittedName>
</protein>
<reference evidence="2" key="1">
    <citation type="submission" date="2022-11" db="UniProtKB">
        <authorList>
            <consortium name="WormBaseParasite"/>
        </authorList>
    </citation>
    <scope>IDENTIFICATION</scope>
</reference>
<evidence type="ECO:0000313" key="1">
    <source>
        <dbReference type="Proteomes" id="UP000887579"/>
    </source>
</evidence>
<sequence length="144" mass="15042">MSLSPPPSYDTCQAPPLPSNPVLQNLCYENQNTQSNNGGGNGERKGGPPVTPPAPNPMILPPSVPPGGVEGPPMLPPYPPAAAPPYYNYNVGYYTPMNGVNGGGPLGGMPGEPPFCQGLRAGNGRMTPQGGRYYEKSLDTFRNS</sequence>
<name>A0AC34FP59_9BILA</name>
<evidence type="ECO:0000313" key="2">
    <source>
        <dbReference type="WBParaSite" id="ES5_v2.g18986.t1"/>
    </source>
</evidence>
<dbReference type="Proteomes" id="UP000887579">
    <property type="component" value="Unplaced"/>
</dbReference>
<accession>A0AC34FP59</accession>
<proteinExistence type="predicted"/>